<sequence>MEYNFDSLINRMGTNSLKWDYVNTIFNKEDVLPLWVADMDFKCAEPIIKAIEERAKHGIYGYTGNPESYYNSIINWMKKRHGWEIKKSWIAHSPGIVPGINMCVLAYSNPGDKILVQSPVYFPFFSAIENHERILVNSPLKLVHEKYYMDFKDLESKFKAGVKLMILCNPHNPVGRVWSLEELKLLGDLCIKYNVTIISDEIHSDLIYPSYKHISIASISEELALRTVTCIAPSKTFNIAGLATATLIIPNEELLNKYNAVLNNLGISMCNTFGVTALEAAYTHGEDWLVQLIIYLEGNMKFLDHFLKTRIPKIKLIPPEGTYLAWLDCRDLDFNAEELKNFMIHKAGVGLNNGIEFGYGGEGFQRMNVACPREVLEKALTRIEAAVNTLK</sequence>
<dbReference type="Gene3D" id="3.40.640.10">
    <property type="entry name" value="Type I PLP-dependent aspartate aminotransferase-like (Major domain)"/>
    <property type="match status" value="1"/>
</dbReference>
<comment type="cofactor">
    <cofactor evidence="1">
        <name>pyridoxal 5'-phosphate</name>
        <dbReference type="ChEBI" id="CHEBI:597326"/>
    </cofactor>
</comment>
<dbReference type="InterPro" id="IPR027619">
    <property type="entry name" value="C-S_lyase_PatB-like"/>
</dbReference>
<dbReference type="Proteomes" id="UP001519308">
    <property type="component" value="Unassembled WGS sequence"/>
</dbReference>
<dbReference type="InterPro" id="IPR051798">
    <property type="entry name" value="Class-II_PLP-Dep_Aminotrans"/>
</dbReference>
<dbReference type="InterPro" id="IPR015421">
    <property type="entry name" value="PyrdxlP-dep_Trfase_major"/>
</dbReference>
<keyword evidence="3" id="KW-0663">Pyridoxal phosphate</keyword>
<dbReference type="PANTHER" id="PTHR43525:SF1">
    <property type="entry name" value="PROTEIN MALY"/>
    <property type="match status" value="1"/>
</dbReference>
<keyword evidence="4 7" id="KW-0456">Lyase</keyword>
<dbReference type="SUPFAM" id="SSF53383">
    <property type="entry name" value="PLP-dependent transferases"/>
    <property type="match status" value="1"/>
</dbReference>
<evidence type="ECO:0000256" key="1">
    <source>
        <dbReference type="ARBA" id="ARBA00001933"/>
    </source>
</evidence>
<dbReference type="PANTHER" id="PTHR43525">
    <property type="entry name" value="PROTEIN MALY"/>
    <property type="match status" value="1"/>
</dbReference>
<evidence type="ECO:0000256" key="2">
    <source>
        <dbReference type="ARBA" id="ARBA00012224"/>
    </source>
</evidence>
<dbReference type="CDD" id="cd00609">
    <property type="entry name" value="AAT_like"/>
    <property type="match status" value="1"/>
</dbReference>
<evidence type="ECO:0000256" key="3">
    <source>
        <dbReference type="ARBA" id="ARBA00022898"/>
    </source>
</evidence>
<feature type="domain" description="Aminotransferase class I/classII large" evidence="6">
    <location>
        <begin position="30"/>
        <end position="383"/>
    </location>
</feature>
<evidence type="ECO:0000259" key="6">
    <source>
        <dbReference type="Pfam" id="PF00155"/>
    </source>
</evidence>
<dbReference type="EMBL" id="JAGGLL010000018">
    <property type="protein sequence ID" value="MBP2022577.1"/>
    <property type="molecule type" value="Genomic_DNA"/>
</dbReference>
<gene>
    <name evidence="7" type="ORF">J2Z44_002400</name>
</gene>
<dbReference type="EC" id="4.4.1.13" evidence="2"/>
<dbReference type="NCBIfam" id="TIGR04350">
    <property type="entry name" value="C_S_lyase_PatB"/>
    <property type="match status" value="1"/>
</dbReference>
<evidence type="ECO:0000256" key="5">
    <source>
        <dbReference type="ARBA" id="ARBA00037974"/>
    </source>
</evidence>
<dbReference type="InterPro" id="IPR004839">
    <property type="entry name" value="Aminotransferase_I/II_large"/>
</dbReference>
<comment type="caution">
    <text evidence="7">The sequence shown here is derived from an EMBL/GenBank/DDBJ whole genome shotgun (WGS) entry which is preliminary data.</text>
</comment>
<name>A0ABS4K465_9CLOT</name>
<dbReference type="GO" id="GO:0016829">
    <property type="term" value="F:lyase activity"/>
    <property type="evidence" value="ECO:0007669"/>
    <property type="project" value="UniProtKB-KW"/>
</dbReference>
<dbReference type="Gene3D" id="3.90.1150.10">
    <property type="entry name" value="Aspartate Aminotransferase, domain 1"/>
    <property type="match status" value="1"/>
</dbReference>
<accession>A0ABS4K465</accession>
<dbReference type="InterPro" id="IPR015424">
    <property type="entry name" value="PyrdxlP-dep_Trfase"/>
</dbReference>
<evidence type="ECO:0000313" key="8">
    <source>
        <dbReference type="Proteomes" id="UP001519308"/>
    </source>
</evidence>
<dbReference type="Pfam" id="PF00155">
    <property type="entry name" value="Aminotran_1_2"/>
    <property type="match status" value="1"/>
</dbReference>
<dbReference type="InterPro" id="IPR015422">
    <property type="entry name" value="PyrdxlP-dep_Trfase_small"/>
</dbReference>
<proteinExistence type="inferred from homology"/>
<protein>
    <recommendedName>
        <fullName evidence="2">cysteine-S-conjugate beta-lyase</fullName>
        <ecNumber evidence="2">4.4.1.13</ecNumber>
    </recommendedName>
</protein>
<reference evidence="7 8" key="1">
    <citation type="submission" date="2021-03" db="EMBL/GenBank/DDBJ databases">
        <title>Genomic Encyclopedia of Type Strains, Phase IV (KMG-IV): sequencing the most valuable type-strain genomes for metagenomic binning, comparative biology and taxonomic classification.</title>
        <authorList>
            <person name="Goeker M."/>
        </authorList>
    </citation>
    <scope>NUCLEOTIDE SEQUENCE [LARGE SCALE GENOMIC DNA]</scope>
    <source>
        <strain evidence="7 8">DSM 28650</strain>
    </source>
</reference>
<keyword evidence="8" id="KW-1185">Reference proteome</keyword>
<organism evidence="7 8">
    <name type="scientific">Clostridium punense</name>
    <dbReference type="NCBI Taxonomy" id="1054297"/>
    <lineage>
        <taxon>Bacteria</taxon>
        <taxon>Bacillati</taxon>
        <taxon>Bacillota</taxon>
        <taxon>Clostridia</taxon>
        <taxon>Eubacteriales</taxon>
        <taxon>Clostridiaceae</taxon>
        <taxon>Clostridium</taxon>
    </lineage>
</organism>
<dbReference type="RefSeq" id="WP_021285191.1">
    <property type="nucleotide sequence ID" value="NZ_JAGGLL010000018.1"/>
</dbReference>
<comment type="similarity">
    <text evidence="5">Belongs to the class-II pyridoxal-phosphate-dependent aminotransferase family. MalY/PatB cystathionine beta-lyase subfamily.</text>
</comment>
<evidence type="ECO:0000256" key="4">
    <source>
        <dbReference type="ARBA" id="ARBA00023239"/>
    </source>
</evidence>
<evidence type="ECO:0000313" key="7">
    <source>
        <dbReference type="EMBL" id="MBP2022577.1"/>
    </source>
</evidence>